<protein>
    <recommendedName>
        <fullName evidence="4">Poly(Hydroxyalkanoate) granule-associated protein</fullName>
    </recommendedName>
</protein>
<dbReference type="HOGENOM" id="CLU_133239_0_0_6"/>
<dbReference type="InterPro" id="IPR008769">
    <property type="entry name" value="PhaF_PhaI"/>
</dbReference>
<dbReference type="Pfam" id="PF05597">
    <property type="entry name" value="Phasin"/>
    <property type="match status" value="1"/>
</dbReference>
<dbReference type="STRING" id="550540.Fbal_0746"/>
<dbReference type="GeneID" id="67180987"/>
<keyword evidence="3" id="KW-1185">Reference proteome</keyword>
<gene>
    <name evidence="2" type="ordered locus">Fbal_0746</name>
</gene>
<dbReference type="NCBIfam" id="NF047773">
    <property type="entry name" value="phas_rel_Lepto"/>
    <property type="match status" value="1"/>
</dbReference>
<dbReference type="KEGG" id="fbl:Fbal_0746"/>
<reference evidence="2 3" key="1">
    <citation type="journal article" date="2010" name="Stand. Genomic Sci.">
        <title>Complete genome sequence of Ferrimonas balearica type strain (PAT).</title>
        <authorList>
            <person name="Nolan M."/>
            <person name="Sikorski J."/>
            <person name="Davenport K."/>
            <person name="Lucas S."/>
            <person name="Glavina Del Rio T."/>
            <person name="Tice H."/>
            <person name="Cheng J."/>
            <person name="Goodwin L."/>
            <person name="Pitluck S."/>
            <person name="Liolios K."/>
            <person name="Ivanova N."/>
            <person name="Mavromatis K."/>
            <person name="Ovchinnikova G."/>
            <person name="Pati A."/>
            <person name="Chen A."/>
            <person name="Palaniappan K."/>
            <person name="Land M."/>
            <person name="Hauser L."/>
            <person name="Chang Y."/>
            <person name="Jeffries C."/>
            <person name="Tapia R."/>
            <person name="Brettin T."/>
            <person name="Detter J."/>
            <person name="Han C."/>
            <person name="Yasawong M."/>
            <person name="Rohde M."/>
            <person name="Tindall B."/>
            <person name="Goker M."/>
            <person name="Woyke T."/>
            <person name="Bristow J."/>
            <person name="Eisen J."/>
            <person name="Markowitz V."/>
            <person name="Hugenholtz P."/>
            <person name="Kyrpides N."/>
            <person name="Klenk H."/>
            <person name="Lapidus A."/>
        </authorList>
    </citation>
    <scope>NUCLEOTIDE SEQUENCE [LARGE SCALE GENOMIC DNA]</scope>
    <source>
        <strain evidence="3">DSM 9799 / CCM 4581 / KCTC 23876 / PAT</strain>
    </source>
</reference>
<dbReference type="eggNOG" id="ENOG503393B">
    <property type="taxonomic scope" value="Bacteria"/>
</dbReference>
<evidence type="ECO:0000313" key="2">
    <source>
        <dbReference type="EMBL" id="ADN74957.1"/>
    </source>
</evidence>
<feature type="region of interest" description="Disordered" evidence="1">
    <location>
        <begin position="114"/>
        <end position="145"/>
    </location>
</feature>
<dbReference type="EMBL" id="CP002209">
    <property type="protein sequence ID" value="ADN74957.1"/>
    <property type="molecule type" value="Genomic_DNA"/>
</dbReference>
<evidence type="ECO:0008006" key="4">
    <source>
        <dbReference type="Google" id="ProtNLM"/>
    </source>
</evidence>
<dbReference type="PANTHER" id="PTHR38664:SF1">
    <property type="entry name" value="SLR0058 PROTEIN"/>
    <property type="match status" value="1"/>
</dbReference>
<dbReference type="AlphaFoldDB" id="E1SRY8"/>
<dbReference type="OrthoDB" id="5801582at2"/>
<evidence type="ECO:0000313" key="3">
    <source>
        <dbReference type="Proteomes" id="UP000006683"/>
    </source>
</evidence>
<evidence type="ECO:0000256" key="1">
    <source>
        <dbReference type="SAM" id="MobiDB-lite"/>
    </source>
</evidence>
<name>E1SRY8_FERBD</name>
<sequence length="145" mass="16060">MSKRQITPPIEQEALARKIWLAGLGAYAKSAKEVTNLSERGRTWFEELMERGRELENQTKTQVKDAASQTQQAMTQQINARVQRFTGLDPHQLDELDNKLDQLTDVVDKLAAAKAAPAAPAAEVKAEAKPAPRRTTRKPAAKKDA</sequence>
<accession>E1SRY8</accession>
<dbReference type="RefSeq" id="WP_013344263.1">
    <property type="nucleotide sequence ID" value="NC_014541.1"/>
</dbReference>
<dbReference type="Proteomes" id="UP000006683">
    <property type="component" value="Chromosome"/>
</dbReference>
<proteinExistence type="predicted"/>
<feature type="compositionally biased region" description="Low complexity" evidence="1">
    <location>
        <begin position="114"/>
        <end position="123"/>
    </location>
</feature>
<dbReference type="PANTHER" id="PTHR38664">
    <property type="entry name" value="SLR0058 PROTEIN"/>
    <property type="match status" value="1"/>
</dbReference>
<organism evidence="2 3">
    <name type="scientific">Ferrimonas balearica (strain DSM 9799 / CCM 4581 / KCTC 23876 / PAT)</name>
    <dbReference type="NCBI Taxonomy" id="550540"/>
    <lineage>
        <taxon>Bacteria</taxon>
        <taxon>Pseudomonadati</taxon>
        <taxon>Pseudomonadota</taxon>
        <taxon>Gammaproteobacteria</taxon>
        <taxon>Alteromonadales</taxon>
        <taxon>Ferrimonadaceae</taxon>
        <taxon>Ferrimonas</taxon>
    </lineage>
</organism>
<feature type="compositionally biased region" description="Basic residues" evidence="1">
    <location>
        <begin position="131"/>
        <end position="145"/>
    </location>
</feature>